<dbReference type="SUPFAM" id="SSF46785">
    <property type="entry name" value="Winged helix' DNA-binding domain"/>
    <property type="match status" value="1"/>
</dbReference>
<dbReference type="InterPro" id="IPR036388">
    <property type="entry name" value="WH-like_DNA-bd_sf"/>
</dbReference>
<dbReference type="FunFam" id="1.10.10.10:FF:000001">
    <property type="entry name" value="LysR family transcriptional regulator"/>
    <property type="match status" value="1"/>
</dbReference>
<name>A0A254TJ74_9BURK</name>
<dbReference type="PRINTS" id="PR00039">
    <property type="entry name" value="HTHLYSR"/>
</dbReference>
<evidence type="ECO:0000313" key="7">
    <source>
        <dbReference type="Proteomes" id="UP000197535"/>
    </source>
</evidence>
<dbReference type="Gene3D" id="3.40.190.10">
    <property type="entry name" value="Periplasmic binding protein-like II"/>
    <property type="match status" value="2"/>
</dbReference>
<dbReference type="InterPro" id="IPR050950">
    <property type="entry name" value="HTH-type_LysR_regulators"/>
</dbReference>
<proteinExistence type="inferred from homology"/>
<dbReference type="SUPFAM" id="SSF53850">
    <property type="entry name" value="Periplasmic binding protein-like II"/>
    <property type="match status" value="1"/>
</dbReference>
<accession>A0A254TJ74</accession>
<keyword evidence="3" id="KW-0238">DNA-binding</keyword>
<gene>
    <name evidence="6" type="ORF">AYR66_27570</name>
</gene>
<dbReference type="PANTHER" id="PTHR30419">
    <property type="entry name" value="HTH-TYPE TRANSCRIPTIONAL REGULATOR YBHD"/>
    <property type="match status" value="1"/>
</dbReference>
<dbReference type="InterPro" id="IPR000847">
    <property type="entry name" value="LysR_HTH_N"/>
</dbReference>
<dbReference type="GO" id="GO:0005829">
    <property type="term" value="C:cytosol"/>
    <property type="evidence" value="ECO:0007669"/>
    <property type="project" value="TreeGrafter"/>
</dbReference>
<evidence type="ECO:0000259" key="5">
    <source>
        <dbReference type="PROSITE" id="PS50931"/>
    </source>
</evidence>
<dbReference type="PANTHER" id="PTHR30419:SF8">
    <property type="entry name" value="NITROGEN ASSIMILATION TRANSCRIPTIONAL ACTIVATOR-RELATED"/>
    <property type="match status" value="1"/>
</dbReference>
<dbReference type="AlphaFoldDB" id="A0A254TJ74"/>
<comment type="caution">
    <text evidence="6">The sequence shown here is derived from an EMBL/GenBank/DDBJ whole genome shotgun (WGS) entry which is preliminary data.</text>
</comment>
<evidence type="ECO:0000256" key="4">
    <source>
        <dbReference type="ARBA" id="ARBA00023163"/>
    </source>
</evidence>
<dbReference type="RefSeq" id="WP_088709514.1">
    <property type="nucleotide sequence ID" value="NZ_LSTO01000001.1"/>
</dbReference>
<sequence length="304" mass="33450">MAIQDISTRHLRYFLAAAETGQFSLAAHAVHVSQTAITNAIATLESMLGVKLFDRHPHGVTLTAEGHHFVQHAQHVLNALNDAVRAPAFRTYDVSGEIRIAASYTVMGYFLPQYLARFQRTHPGVRLKLLELHRTELEEAVKNGDVDVAIAVTSNVAPSKGLMGETLVRSRRQLWTASDHPLCSASEVSLKEIAHYPLIQIMVDDAGESAKRYWEKRGLEPNLLLETESMEAVRTFVGLGLGVAILSDLVFRPWTLDGRKIEARPITDVVPPMEIGIVRKTSRLQAPAAEAFARFLKLACGAAA</sequence>
<evidence type="ECO:0000256" key="2">
    <source>
        <dbReference type="ARBA" id="ARBA00023015"/>
    </source>
</evidence>
<keyword evidence="7" id="KW-1185">Reference proteome</keyword>
<dbReference type="InterPro" id="IPR005119">
    <property type="entry name" value="LysR_subst-bd"/>
</dbReference>
<comment type="similarity">
    <text evidence="1">Belongs to the LysR transcriptional regulatory family.</text>
</comment>
<evidence type="ECO:0000256" key="3">
    <source>
        <dbReference type="ARBA" id="ARBA00023125"/>
    </source>
</evidence>
<dbReference type="GO" id="GO:0003700">
    <property type="term" value="F:DNA-binding transcription factor activity"/>
    <property type="evidence" value="ECO:0007669"/>
    <property type="project" value="InterPro"/>
</dbReference>
<dbReference type="Pfam" id="PF03466">
    <property type="entry name" value="LysR_substrate"/>
    <property type="match status" value="1"/>
</dbReference>
<dbReference type="Gene3D" id="1.10.10.10">
    <property type="entry name" value="Winged helix-like DNA-binding domain superfamily/Winged helix DNA-binding domain"/>
    <property type="match status" value="1"/>
</dbReference>
<dbReference type="Proteomes" id="UP000197535">
    <property type="component" value="Unassembled WGS sequence"/>
</dbReference>
<dbReference type="PROSITE" id="PS50931">
    <property type="entry name" value="HTH_LYSR"/>
    <property type="match status" value="1"/>
</dbReference>
<evidence type="ECO:0000256" key="1">
    <source>
        <dbReference type="ARBA" id="ARBA00009437"/>
    </source>
</evidence>
<reference evidence="6 7" key="1">
    <citation type="submission" date="2016-02" db="EMBL/GenBank/DDBJ databases">
        <authorList>
            <person name="Wen L."/>
            <person name="He K."/>
            <person name="Yang H."/>
        </authorList>
    </citation>
    <scope>NUCLEOTIDE SEQUENCE [LARGE SCALE GENOMIC DNA]</scope>
    <source>
        <strain evidence="6 7">TSA40</strain>
    </source>
</reference>
<dbReference type="OrthoDB" id="8679465at2"/>
<keyword evidence="2" id="KW-0805">Transcription regulation</keyword>
<dbReference type="Pfam" id="PF00126">
    <property type="entry name" value="HTH_1"/>
    <property type="match status" value="1"/>
</dbReference>
<keyword evidence="4" id="KW-0804">Transcription</keyword>
<organism evidence="6 7">
    <name type="scientific">Noviherbaspirillum denitrificans</name>
    <dbReference type="NCBI Taxonomy" id="1968433"/>
    <lineage>
        <taxon>Bacteria</taxon>
        <taxon>Pseudomonadati</taxon>
        <taxon>Pseudomonadota</taxon>
        <taxon>Betaproteobacteria</taxon>
        <taxon>Burkholderiales</taxon>
        <taxon>Oxalobacteraceae</taxon>
        <taxon>Noviherbaspirillum</taxon>
    </lineage>
</organism>
<dbReference type="EMBL" id="LSTO01000001">
    <property type="protein sequence ID" value="OWW22700.1"/>
    <property type="molecule type" value="Genomic_DNA"/>
</dbReference>
<dbReference type="GO" id="GO:0003677">
    <property type="term" value="F:DNA binding"/>
    <property type="evidence" value="ECO:0007669"/>
    <property type="project" value="UniProtKB-KW"/>
</dbReference>
<protein>
    <submittedName>
        <fullName evidence="6">LysR family transcriptional regulator</fullName>
    </submittedName>
</protein>
<dbReference type="InterPro" id="IPR036390">
    <property type="entry name" value="WH_DNA-bd_sf"/>
</dbReference>
<feature type="domain" description="HTH lysR-type" evidence="5">
    <location>
        <begin position="6"/>
        <end position="63"/>
    </location>
</feature>
<evidence type="ECO:0000313" key="6">
    <source>
        <dbReference type="EMBL" id="OWW22700.1"/>
    </source>
</evidence>